<dbReference type="Proteomes" id="UP001519348">
    <property type="component" value="Unassembled WGS sequence"/>
</dbReference>
<reference evidence="6 7" key="1">
    <citation type="submission" date="2021-03" db="EMBL/GenBank/DDBJ databases">
        <title>Genomic Encyclopedia of Type Strains, Phase IV (KMG-IV): sequencing the most valuable type-strain genomes for metagenomic binning, comparative biology and taxonomic classification.</title>
        <authorList>
            <person name="Goeker M."/>
        </authorList>
    </citation>
    <scope>NUCLEOTIDE SEQUENCE [LARGE SCALE GENOMIC DNA]</scope>
    <source>
        <strain evidence="6 7">DSM 22420</strain>
    </source>
</reference>
<dbReference type="Gene3D" id="3.90.1150.10">
    <property type="entry name" value="Aspartate Aminotransferase, domain 1"/>
    <property type="match status" value="1"/>
</dbReference>
<comment type="caution">
    <text evidence="6">The sequence shown here is derived from an EMBL/GenBank/DDBJ whole genome shotgun (WGS) entry which is preliminary data.</text>
</comment>
<sequence length="328" mass="37492">MISMDRNTSPKSPLSKAQITDAVNQTNIELYPEEELDRFKSLYAKRNGFKPENIEVANGSDEWLQKIVMTLGKNGVMSLSPDFVMYQVYANQAGFRYYSVPSREDYSFDYDLVINEIKSKKPSLFLISNPHNPTGVLLPSHFINDLSDAMKSVGGTLVIDEAYGEFALGHPLPQGEHIVIVRTMSKVYGLAGLRIGIAIAQGETYQSITRINHPYPLNSLSLNLGSELLKDNEQLDDWFSYQKQLQKSLVEAFETVRRHVKIKPTHTNFIFIYGSKARDLYEYLYKNGYRGRAYDEVNLKNAARFSIVHEDEYPKLKELIKKWGESHD</sequence>
<evidence type="ECO:0000256" key="2">
    <source>
        <dbReference type="ARBA" id="ARBA00022576"/>
    </source>
</evidence>
<evidence type="ECO:0000256" key="4">
    <source>
        <dbReference type="ARBA" id="ARBA00022898"/>
    </source>
</evidence>
<accession>A0ABS4HPN2</accession>
<evidence type="ECO:0000313" key="7">
    <source>
        <dbReference type="Proteomes" id="UP001519348"/>
    </source>
</evidence>
<keyword evidence="4" id="KW-0663">Pyridoxal phosphate</keyword>
<keyword evidence="7" id="KW-1185">Reference proteome</keyword>
<proteinExistence type="predicted"/>
<dbReference type="GO" id="GO:0004400">
    <property type="term" value="F:histidinol-phosphate transaminase activity"/>
    <property type="evidence" value="ECO:0007669"/>
    <property type="project" value="UniProtKB-EC"/>
</dbReference>
<evidence type="ECO:0000256" key="3">
    <source>
        <dbReference type="ARBA" id="ARBA00022679"/>
    </source>
</evidence>
<dbReference type="InterPro" id="IPR015421">
    <property type="entry name" value="PyrdxlP-dep_Trfase_major"/>
</dbReference>
<dbReference type="Pfam" id="PF00155">
    <property type="entry name" value="Aminotran_1_2"/>
    <property type="match status" value="1"/>
</dbReference>
<name>A0ABS4HPN2_9STAP</name>
<evidence type="ECO:0000259" key="5">
    <source>
        <dbReference type="Pfam" id="PF00155"/>
    </source>
</evidence>
<dbReference type="InterPro" id="IPR004839">
    <property type="entry name" value="Aminotransferase_I/II_large"/>
</dbReference>
<dbReference type="SUPFAM" id="SSF53383">
    <property type="entry name" value="PLP-dependent transferases"/>
    <property type="match status" value="1"/>
</dbReference>
<evidence type="ECO:0000313" key="6">
    <source>
        <dbReference type="EMBL" id="MBP1952337.1"/>
    </source>
</evidence>
<organism evidence="6 7">
    <name type="scientific">Jeotgalicoccus aerolatus</name>
    <dbReference type="NCBI Taxonomy" id="709510"/>
    <lineage>
        <taxon>Bacteria</taxon>
        <taxon>Bacillati</taxon>
        <taxon>Bacillota</taxon>
        <taxon>Bacilli</taxon>
        <taxon>Bacillales</taxon>
        <taxon>Staphylococcaceae</taxon>
        <taxon>Jeotgalicoccus</taxon>
    </lineage>
</organism>
<dbReference type="CDD" id="cd00609">
    <property type="entry name" value="AAT_like"/>
    <property type="match status" value="1"/>
</dbReference>
<feature type="domain" description="Aminotransferase class I/classII large" evidence="5">
    <location>
        <begin position="20"/>
        <end position="311"/>
    </location>
</feature>
<dbReference type="InterPro" id="IPR015422">
    <property type="entry name" value="PyrdxlP-dep_Trfase_small"/>
</dbReference>
<evidence type="ECO:0000256" key="1">
    <source>
        <dbReference type="ARBA" id="ARBA00001933"/>
    </source>
</evidence>
<dbReference type="RefSeq" id="WP_186089445.1">
    <property type="nucleotide sequence ID" value="NZ_BMCN01000002.1"/>
</dbReference>
<dbReference type="Gene3D" id="3.40.640.10">
    <property type="entry name" value="Type I PLP-dependent aspartate aminotransferase-like (Major domain)"/>
    <property type="match status" value="1"/>
</dbReference>
<dbReference type="EMBL" id="JAGGKN010000004">
    <property type="protein sequence ID" value="MBP1952337.1"/>
    <property type="molecule type" value="Genomic_DNA"/>
</dbReference>
<keyword evidence="2 6" id="KW-0032">Aminotransferase</keyword>
<dbReference type="InterPro" id="IPR015424">
    <property type="entry name" value="PyrdxlP-dep_Trfase"/>
</dbReference>
<dbReference type="PANTHER" id="PTHR42885:SF2">
    <property type="entry name" value="HISTIDINOL-PHOSPHATE AMINOTRANSFERASE"/>
    <property type="match status" value="1"/>
</dbReference>
<protein>
    <submittedName>
        <fullName evidence="6">Histidinol-phosphate aminotransferase</fullName>
        <ecNumber evidence="6">2.6.1.9</ecNumber>
    </submittedName>
</protein>
<dbReference type="EC" id="2.6.1.9" evidence="6"/>
<dbReference type="PANTHER" id="PTHR42885">
    <property type="entry name" value="HISTIDINOL-PHOSPHATE AMINOTRANSFERASE-RELATED"/>
    <property type="match status" value="1"/>
</dbReference>
<keyword evidence="3 6" id="KW-0808">Transferase</keyword>
<gene>
    <name evidence="6" type="ORF">J2Z27_001385</name>
</gene>
<comment type="cofactor">
    <cofactor evidence="1">
        <name>pyridoxal 5'-phosphate</name>
        <dbReference type="ChEBI" id="CHEBI:597326"/>
    </cofactor>
</comment>